<dbReference type="EC" id="3.1.3.16" evidence="2"/>
<reference evidence="7" key="1">
    <citation type="journal article" date="2023" name="bioRxiv">
        <title>Improved chromosome-level genome assembly for marigold (Tagetes erecta).</title>
        <authorList>
            <person name="Jiang F."/>
            <person name="Yuan L."/>
            <person name="Wang S."/>
            <person name="Wang H."/>
            <person name="Xu D."/>
            <person name="Wang A."/>
            <person name="Fan W."/>
        </authorList>
    </citation>
    <scope>NUCLEOTIDE SEQUENCE</scope>
    <source>
        <strain evidence="7">WSJ</strain>
        <tissue evidence="7">Leaf</tissue>
    </source>
</reference>
<dbReference type="InterPro" id="IPR023214">
    <property type="entry name" value="HAD_sf"/>
</dbReference>
<keyword evidence="4" id="KW-0539">Nucleus</keyword>
<comment type="catalytic activity">
    <reaction evidence="6">
        <text>O-phospho-L-threonyl-[protein] + H2O = L-threonyl-[protein] + phosphate</text>
        <dbReference type="Rhea" id="RHEA:47004"/>
        <dbReference type="Rhea" id="RHEA-COMP:11060"/>
        <dbReference type="Rhea" id="RHEA-COMP:11605"/>
        <dbReference type="ChEBI" id="CHEBI:15377"/>
        <dbReference type="ChEBI" id="CHEBI:30013"/>
        <dbReference type="ChEBI" id="CHEBI:43474"/>
        <dbReference type="ChEBI" id="CHEBI:61977"/>
        <dbReference type="EC" id="3.1.3.16"/>
    </reaction>
</comment>
<dbReference type="AlphaFoldDB" id="A0AAD8NRI6"/>
<evidence type="ECO:0000256" key="5">
    <source>
        <dbReference type="ARBA" id="ARBA00047761"/>
    </source>
</evidence>
<protein>
    <recommendedName>
        <fullName evidence="2">protein-serine/threonine phosphatase</fullName>
        <ecNumber evidence="2">3.1.3.16</ecNumber>
    </recommendedName>
</protein>
<dbReference type="Proteomes" id="UP001229421">
    <property type="component" value="Unassembled WGS sequence"/>
</dbReference>
<dbReference type="GO" id="GO:0005634">
    <property type="term" value="C:nucleus"/>
    <property type="evidence" value="ECO:0007669"/>
    <property type="project" value="UniProtKB-SubCell"/>
</dbReference>
<evidence type="ECO:0000256" key="2">
    <source>
        <dbReference type="ARBA" id="ARBA00013081"/>
    </source>
</evidence>
<comment type="subcellular location">
    <subcellularLocation>
        <location evidence="1">Nucleus</location>
    </subcellularLocation>
</comment>
<keyword evidence="8" id="KW-1185">Reference proteome</keyword>
<comment type="caution">
    <text evidence="7">The sequence shown here is derived from an EMBL/GenBank/DDBJ whole genome shotgun (WGS) entry which is preliminary data.</text>
</comment>
<dbReference type="PANTHER" id="PTHR23081:SF36">
    <property type="entry name" value="RNA POLYMERASE II SUBUNIT A C-TERMINAL DOMAIN PHOSPHATASE"/>
    <property type="match status" value="1"/>
</dbReference>
<comment type="catalytic activity">
    <reaction evidence="5">
        <text>O-phospho-L-seryl-[protein] + H2O = L-seryl-[protein] + phosphate</text>
        <dbReference type="Rhea" id="RHEA:20629"/>
        <dbReference type="Rhea" id="RHEA-COMP:9863"/>
        <dbReference type="Rhea" id="RHEA-COMP:11604"/>
        <dbReference type="ChEBI" id="CHEBI:15377"/>
        <dbReference type="ChEBI" id="CHEBI:29999"/>
        <dbReference type="ChEBI" id="CHEBI:43474"/>
        <dbReference type="ChEBI" id="CHEBI:83421"/>
        <dbReference type="EC" id="3.1.3.16"/>
    </reaction>
</comment>
<dbReference type="EMBL" id="JAUHHV010000005">
    <property type="protein sequence ID" value="KAK1425655.1"/>
    <property type="molecule type" value="Genomic_DNA"/>
</dbReference>
<keyword evidence="3" id="KW-0378">Hydrolase</keyword>
<sequence length="201" mass="22755">MFTCLNVISYNILRWRLSFKMSSVDDSLLNSSSIDDFAAYLDSELESTSDTSPEPEEYANEMRCLDTNRIRKRKLEVLEGVVEANGSTSQHETIKTLEASAKEYTCTHPGFIGRMCIKCGEEMVNQSGGIAFGYIHEGLWLANDEIVRLRKRNLKSLFNRKKLCLVLDLDHTLLNSTPFSHITQEEGYLMNKSDPVQGLAC</sequence>
<organism evidence="7 8">
    <name type="scientific">Tagetes erecta</name>
    <name type="common">African marigold</name>
    <dbReference type="NCBI Taxonomy" id="13708"/>
    <lineage>
        <taxon>Eukaryota</taxon>
        <taxon>Viridiplantae</taxon>
        <taxon>Streptophyta</taxon>
        <taxon>Embryophyta</taxon>
        <taxon>Tracheophyta</taxon>
        <taxon>Spermatophyta</taxon>
        <taxon>Magnoliopsida</taxon>
        <taxon>eudicotyledons</taxon>
        <taxon>Gunneridae</taxon>
        <taxon>Pentapetalae</taxon>
        <taxon>asterids</taxon>
        <taxon>campanulids</taxon>
        <taxon>Asterales</taxon>
        <taxon>Asteraceae</taxon>
        <taxon>Asteroideae</taxon>
        <taxon>Heliantheae alliance</taxon>
        <taxon>Tageteae</taxon>
        <taxon>Tagetes</taxon>
    </lineage>
</organism>
<evidence type="ECO:0000256" key="3">
    <source>
        <dbReference type="ARBA" id="ARBA00022801"/>
    </source>
</evidence>
<name>A0AAD8NRI6_TARER</name>
<evidence type="ECO:0000256" key="1">
    <source>
        <dbReference type="ARBA" id="ARBA00004123"/>
    </source>
</evidence>
<dbReference type="PANTHER" id="PTHR23081">
    <property type="entry name" value="RNA POLYMERASE II CTD PHOSPHATASE"/>
    <property type="match status" value="1"/>
</dbReference>
<evidence type="ECO:0000256" key="4">
    <source>
        <dbReference type="ARBA" id="ARBA00023242"/>
    </source>
</evidence>
<evidence type="ECO:0000313" key="8">
    <source>
        <dbReference type="Proteomes" id="UP001229421"/>
    </source>
</evidence>
<accession>A0AAD8NRI6</accession>
<dbReference type="SUPFAM" id="SSF56784">
    <property type="entry name" value="HAD-like"/>
    <property type="match status" value="1"/>
</dbReference>
<evidence type="ECO:0000313" key="7">
    <source>
        <dbReference type="EMBL" id="KAK1425655.1"/>
    </source>
</evidence>
<dbReference type="GO" id="GO:0008420">
    <property type="term" value="F:RNA polymerase II CTD heptapeptide repeat phosphatase activity"/>
    <property type="evidence" value="ECO:0007669"/>
    <property type="project" value="InterPro"/>
</dbReference>
<evidence type="ECO:0000256" key="6">
    <source>
        <dbReference type="ARBA" id="ARBA00048336"/>
    </source>
</evidence>
<dbReference type="Gene3D" id="3.40.50.1000">
    <property type="entry name" value="HAD superfamily/HAD-like"/>
    <property type="match status" value="1"/>
</dbReference>
<dbReference type="InterPro" id="IPR039189">
    <property type="entry name" value="Fcp1"/>
</dbReference>
<dbReference type="InterPro" id="IPR036412">
    <property type="entry name" value="HAD-like_sf"/>
</dbReference>
<proteinExistence type="predicted"/>
<gene>
    <name evidence="7" type="ORF">QVD17_21010</name>
</gene>